<sequence>MEKRSSGNKIRIILLMILCATVVSVLIIRWGEMPRYKGDLTVEQATANFNDYNRYYKKYPNIELLSDGTFQKKNGYKKKAGTEDDYVFQDDSSWPEIHWITEGNMVTGAEVHIQNEAEPGAECPAYSDVLYLVTKALAEKDAGWIREKEYQALLKEFKTKNSGYEYRSFKHEWSSGEAECIRKVENGSYNTWHDAVIGSAETGKMTLDVTYSIHLK</sequence>
<comment type="caution">
    <text evidence="2">The sequence shown here is derived from an EMBL/GenBank/DDBJ whole genome shotgun (WGS) entry which is preliminary data.</text>
</comment>
<protein>
    <submittedName>
        <fullName evidence="2">Uncharacterized protein</fullName>
    </submittedName>
</protein>
<dbReference type="EMBL" id="JACRSZ010000007">
    <property type="protein sequence ID" value="MBC8573125.1"/>
    <property type="molecule type" value="Genomic_DNA"/>
</dbReference>
<organism evidence="2 3">
    <name type="scientific">Jingyaoa shaoxingensis</name>
    <dbReference type="NCBI Taxonomy" id="2763671"/>
    <lineage>
        <taxon>Bacteria</taxon>
        <taxon>Bacillati</taxon>
        <taxon>Bacillota</taxon>
        <taxon>Clostridia</taxon>
        <taxon>Lachnospirales</taxon>
        <taxon>Lachnospiraceae</taxon>
        <taxon>Jingyaoa</taxon>
    </lineage>
</organism>
<proteinExistence type="predicted"/>
<evidence type="ECO:0000313" key="3">
    <source>
        <dbReference type="Proteomes" id="UP000657421"/>
    </source>
</evidence>
<keyword evidence="1" id="KW-0472">Membrane</keyword>
<feature type="transmembrane region" description="Helical" evidence="1">
    <location>
        <begin position="12"/>
        <end position="31"/>
    </location>
</feature>
<gene>
    <name evidence="2" type="ORF">H8716_08520</name>
</gene>
<keyword evidence="1" id="KW-1133">Transmembrane helix</keyword>
<keyword evidence="3" id="KW-1185">Reference proteome</keyword>
<dbReference type="RefSeq" id="WP_249308150.1">
    <property type="nucleotide sequence ID" value="NZ_JACRSZ010000007.1"/>
</dbReference>
<accession>A0ABR7N9P0</accession>
<name>A0ABR7N9P0_9FIRM</name>
<evidence type="ECO:0000313" key="2">
    <source>
        <dbReference type="EMBL" id="MBC8573125.1"/>
    </source>
</evidence>
<dbReference type="Proteomes" id="UP000657421">
    <property type="component" value="Unassembled WGS sequence"/>
</dbReference>
<reference evidence="2 3" key="1">
    <citation type="submission" date="2020-08" db="EMBL/GenBank/DDBJ databases">
        <title>Genome public.</title>
        <authorList>
            <person name="Liu C."/>
            <person name="Sun Q."/>
        </authorList>
    </citation>
    <scope>NUCLEOTIDE SEQUENCE [LARGE SCALE GENOMIC DNA]</scope>
    <source>
        <strain evidence="2 3">NSJ-46</strain>
    </source>
</reference>
<evidence type="ECO:0000256" key="1">
    <source>
        <dbReference type="SAM" id="Phobius"/>
    </source>
</evidence>
<keyword evidence="1" id="KW-0812">Transmembrane</keyword>